<protein>
    <submittedName>
        <fullName evidence="1">Uncharacterized protein</fullName>
    </submittedName>
</protein>
<dbReference type="EMBL" id="SJPY01000005">
    <property type="protein sequence ID" value="TWU39887.1"/>
    <property type="molecule type" value="Genomic_DNA"/>
</dbReference>
<evidence type="ECO:0000313" key="1">
    <source>
        <dbReference type="EMBL" id="TWU39887.1"/>
    </source>
</evidence>
<name>A0A5C6DVA5_9BACT</name>
<organism evidence="1 2">
    <name type="scientific">Novipirellula aureliae</name>
    <dbReference type="NCBI Taxonomy" id="2527966"/>
    <lineage>
        <taxon>Bacteria</taxon>
        <taxon>Pseudomonadati</taxon>
        <taxon>Planctomycetota</taxon>
        <taxon>Planctomycetia</taxon>
        <taxon>Pirellulales</taxon>
        <taxon>Pirellulaceae</taxon>
        <taxon>Novipirellula</taxon>
    </lineage>
</organism>
<keyword evidence="2" id="KW-1185">Reference proteome</keyword>
<proteinExistence type="predicted"/>
<accession>A0A5C6DVA5</accession>
<sequence length="133" mass="15349">MRSAADRLGVSEATVCYHVANIRRLPEKLVEWLESKEAEEFCDILLERRLRKIVQLQGSEKSLAINDVLFRYHQKSGCDSSINSLLLMEKELGRIVFSSVLFRSRPERRFRLKSPYAVVVVPNAASAHQSFRR</sequence>
<evidence type="ECO:0000313" key="2">
    <source>
        <dbReference type="Proteomes" id="UP000315471"/>
    </source>
</evidence>
<gene>
    <name evidence="1" type="ORF">Q31b_32020</name>
</gene>
<dbReference type="AlphaFoldDB" id="A0A5C6DVA5"/>
<comment type="caution">
    <text evidence="1">The sequence shown here is derived from an EMBL/GenBank/DDBJ whole genome shotgun (WGS) entry which is preliminary data.</text>
</comment>
<reference evidence="1 2" key="1">
    <citation type="submission" date="2019-02" db="EMBL/GenBank/DDBJ databases">
        <title>Deep-cultivation of Planctomycetes and their phenomic and genomic characterization uncovers novel biology.</title>
        <authorList>
            <person name="Wiegand S."/>
            <person name="Jogler M."/>
            <person name="Boedeker C."/>
            <person name="Pinto D."/>
            <person name="Vollmers J."/>
            <person name="Rivas-Marin E."/>
            <person name="Kohn T."/>
            <person name="Peeters S.H."/>
            <person name="Heuer A."/>
            <person name="Rast P."/>
            <person name="Oberbeckmann S."/>
            <person name="Bunk B."/>
            <person name="Jeske O."/>
            <person name="Meyerdierks A."/>
            <person name="Storesund J.E."/>
            <person name="Kallscheuer N."/>
            <person name="Luecker S."/>
            <person name="Lage O.M."/>
            <person name="Pohl T."/>
            <person name="Merkel B.J."/>
            <person name="Hornburger P."/>
            <person name="Mueller R.-W."/>
            <person name="Bruemmer F."/>
            <person name="Labrenz M."/>
            <person name="Spormann A.M."/>
            <person name="Op Den Camp H."/>
            <person name="Overmann J."/>
            <person name="Amann R."/>
            <person name="Jetten M.S.M."/>
            <person name="Mascher T."/>
            <person name="Medema M.H."/>
            <person name="Devos D.P."/>
            <person name="Kaster A.-K."/>
            <person name="Ovreas L."/>
            <person name="Rohde M."/>
            <person name="Galperin M.Y."/>
            <person name="Jogler C."/>
        </authorList>
    </citation>
    <scope>NUCLEOTIDE SEQUENCE [LARGE SCALE GENOMIC DNA]</scope>
    <source>
        <strain evidence="1 2">Q31b</strain>
    </source>
</reference>
<dbReference type="Proteomes" id="UP000315471">
    <property type="component" value="Unassembled WGS sequence"/>
</dbReference>